<keyword evidence="6" id="KW-1185">Reference proteome</keyword>
<evidence type="ECO:0000256" key="2">
    <source>
        <dbReference type="ARBA" id="ARBA00022737"/>
    </source>
</evidence>
<keyword evidence="1" id="KW-0245">EGF-like domain</keyword>
<dbReference type="PANTHER" id="PTHR11219">
    <property type="entry name" value="TENEURIN AND N-ACETYLGLUCOSAMINE-1-PHOSPHODIESTER ALPHA-N-ACETYLGLUCOSAMINIDASE"/>
    <property type="match status" value="1"/>
</dbReference>
<proteinExistence type="predicted"/>
<keyword evidence="3" id="KW-1015">Disulfide bond</keyword>
<dbReference type="InterPro" id="IPR056823">
    <property type="entry name" value="TEN-like_YD-shell"/>
</dbReference>
<dbReference type="RefSeq" id="WP_002685271.1">
    <property type="nucleotide sequence ID" value="NZ_JH600070.1"/>
</dbReference>
<dbReference type="Pfam" id="PF25023">
    <property type="entry name" value="TEN_YD-shell"/>
    <property type="match status" value="1"/>
</dbReference>
<dbReference type="Gene3D" id="2.180.10.10">
    <property type="entry name" value="RHS repeat-associated core"/>
    <property type="match status" value="1"/>
</dbReference>
<evidence type="ECO:0000313" key="6">
    <source>
        <dbReference type="Proteomes" id="UP000005744"/>
    </source>
</evidence>
<dbReference type="EMBL" id="JH600070">
    <property type="protein sequence ID" value="EIJ42387.1"/>
    <property type="molecule type" value="Genomic_DNA"/>
</dbReference>
<sequence length="197" mass="21518">MQTGVIVQRLDYDAFGNITQDTNPEFQPFGFAGGLYDVDTKLTRFGARDYEAETGRWTSKDPINFAGKQANLYSYINENPINYTDSSGFIVDTVWDVANVAWDIANGEWGDAAIDSVAMLIPGIPAGITKVGKAIPELPKALPSPTNLGRGHSKGARTEANNLYEQLAMKEIMSNPSAGKVIPVPMTDIRWPGTECW</sequence>
<organism evidence="5 6">
    <name type="scientific">Beggiatoa alba B18LD</name>
    <dbReference type="NCBI Taxonomy" id="395493"/>
    <lineage>
        <taxon>Bacteria</taxon>
        <taxon>Pseudomonadati</taxon>
        <taxon>Pseudomonadota</taxon>
        <taxon>Gammaproteobacteria</taxon>
        <taxon>Thiotrichales</taxon>
        <taxon>Thiotrichaceae</taxon>
        <taxon>Beggiatoa</taxon>
    </lineage>
</organism>
<dbReference type="eggNOG" id="COG3209">
    <property type="taxonomic scope" value="Bacteria"/>
</dbReference>
<evidence type="ECO:0000256" key="1">
    <source>
        <dbReference type="ARBA" id="ARBA00022536"/>
    </source>
</evidence>
<accession>I3CFJ4</accession>
<dbReference type="STRING" id="395493.BegalDRAFT_1503"/>
<evidence type="ECO:0000259" key="4">
    <source>
        <dbReference type="Pfam" id="PF25023"/>
    </source>
</evidence>
<evidence type="ECO:0000256" key="3">
    <source>
        <dbReference type="ARBA" id="ARBA00023157"/>
    </source>
</evidence>
<dbReference type="NCBIfam" id="TIGR03696">
    <property type="entry name" value="Rhs_assc_core"/>
    <property type="match status" value="1"/>
</dbReference>
<reference evidence="5 6" key="1">
    <citation type="submission" date="2011-11" db="EMBL/GenBank/DDBJ databases">
        <title>Improved High-Quality Draft sequence of Beggiatoa alba B18lD.</title>
        <authorList>
            <consortium name="US DOE Joint Genome Institute"/>
            <person name="Lucas S."/>
            <person name="Han J."/>
            <person name="Lapidus A."/>
            <person name="Cheng J.-F."/>
            <person name="Goodwin L."/>
            <person name="Pitluck S."/>
            <person name="Peters L."/>
            <person name="Mikhailova N."/>
            <person name="Held B."/>
            <person name="Detter J.C."/>
            <person name="Han C."/>
            <person name="Tapia R."/>
            <person name="Land M."/>
            <person name="Hauser L."/>
            <person name="Kyrpides N."/>
            <person name="Ivanova N."/>
            <person name="Pagani I."/>
            <person name="Samuel K."/>
            <person name="Teske A."/>
            <person name="Mueller J."/>
            <person name="Woyke T."/>
        </authorList>
    </citation>
    <scope>NUCLEOTIDE SEQUENCE [LARGE SCALE GENOMIC DNA]</scope>
    <source>
        <strain evidence="5 6">B18LD</strain>
    </source>
</reference>
<dbReference type="Proteomes" id="UP000005744">
    <property type="component" value="Unassembled WGS sequence"/>
</dbReference>
<dbReference type="AlphaFoldDB" id="I3CFJ4"/>
<feature type="domain" description="Teneurin-like YD-shell" evidence="4">
    <location>
        <begin position="2"/>
        <end position="81"/>
    </location>
</feature>
<evidence type="ECO:0000313" key="5">
    <source>
        <dbReference type="EMBL" id="EIJ42387.1"/>
    </source>
</evidence>
<dbReference type="HOGENOM" id="CLU_1381752_0_0_6"/>
<keyword evidence="2" id="KW-0677">Repeat</keyword>
<gene>
    <name evidence="5" type="ORF">BegalDRAFT_1503</name>
</gene>
<name>I3CFJ4_9GAMM</name>
<protein>
    <submittedName>
        <fullName evidence="5">RHS repeat-associated core domain protein</fullName>
    </submittedName>
</protein>
<dbReference type="InterPro" id="IPR051216">
    <property type="entry name" value="Teneurin"/>
</dbReference>
<dbReference type="PANTHER" id="PTHR11219:SF69">
    <property type="entry name" value="TENEURIN-A"/>
    <property type="match status" value="1"/>
</dbReference>
<dbReference type="InterPro" id="IPR022385">
    <property type="entry name" value="Rhs_assc_core"/>
</dbReference>